<dbReference type="AlphaFoldDB" id="A0A1F5HZS9"/>
<sequence length="242" mass="26825">MPTSKFKKSLQAAYDLEKLAIEKGVKIVEPFQGTSAFNNKIHVLGPDLDYYYELVAQFGDSVGGLSFASLFEKVINSITELWHEDQLVDPEDNAVSARNNSSVITLIQLDKTFLFLGDSGVPAISRAADYADASNFDLASQVRYVQVPHHGSKRNLGPTILNRIIGSIVEKGNKINKNAFISAAPDSPNHPSKRVINSFIRRGVDINHTCGQDHCYQSDGLPIRPGWVPLIPLEFYETYDED</sequence>
<evidence type="ECO:0000313" key="1">
    <source>
        <dbReference type="EMBL" id="OGE09613.1"/>
    </source>
</evidence>
<gene>
    <name evidence="1" type="ORF">A3A60_01645</name>
</gene>
<reference evidence="1 2" key="1">
    <citation type="journal article" date="2016" name="Nat. Commun.">
        <title>Thousands of microbial genomes shed light on interconnected biogeochemical processes in an aquifer system.</title>
        <authorList>
            <person name="Anantharaman K."/>
            <person name="Brown C.T."/>
            <person name="Hug L.A."/>
            <person name="Sharon I."/>
            <person name="Castelle C.J."/>
            <person name="Probst A.J."/>
            <person name="Thomas B.C."/>
            <person name="Singh A."/>
            <person name="Wilkins M.J."/>
            <person name="Karaoz U."/>
            <person name="Brodie E.L."/>
            <person name="Williams K.H."/>
            <person name="Hubbard S.S."/>
            <person name="Banfield J.F."/>
        </authorList>
    </citation>
    <scope>NUCLEOTIDE SEQUENCE [LARGE SCALE GENOMIC DNA]</scope>
</reference>
<comment type="caution">
    <text evidence="1">The sequence shown here is derived from an EMBL/GenBank/DDBJ whole genome shotgun (WGS) entry which is preliminary data.</text>
</comment>
<dbReference type="EMBL" id="MFBS01000018">
    <property type="protein sequence ID" value="OGE09613.1"/>
    <property type="molecule type" value="Genomic_DNA"/>
</dbReference>
<name>A0A1F5HZS9_9BACT</name>
<dbReference type="STRING" id="1797729.A3A60_01645"/>
<dbReference type="Proteomes" id="UP000179227">
    <property type="component" value="Unassembled WGS sequence"/>
</dbReference>
<accession>A0A1F5HZS9</accession>
<dbReference type="InterPro" id="IPR036866">
    <property type="entry name" value="RibonucZ/Hydroxyglut_hydro"/>
</dbReference>
<dbReference type="Gene3D" id="3.60.15.10">
    <property type="entry name" value="Ribonuclease Z/Hydroxyacylglutathione hydrolase-like"/>
    <property type="match status" value="1"/>
</dbReference>
<protein>
    <recommendedName>
        <fullName evidence="3">Metallo-beta-lactamase domain-containing protein</fullName>
    </recommendedName>
</protein>
<evidence type="ECO:0000313" key="2">
    <source>
        <dbReference type="Proteomes" id="UP000179227"/>
    </source>
</evidence>
<evidence type="ECO:0008006" key="3">
    <source>
        <dbReference type="Google" id="ProtNLM"/>
    </source>
</evidence>
<organism evidence="1 2">
    <name type="scientific">Candidatus Curtissbacteria bacterium RIFCSPLOWO2_01_FULL_42_26</name>
    <dbReference type="NCBI Taxonomy" id="1797729"/>
    <lineage>
        <taxon>Bacteria</taxon>
        <taxon>Candidatus Curtissiibacteriota</taxon>
    </lineage>
</organism>
<proteinExistence type="predicted"/>